<accession>A0ACB9JJQ2</accession>
<protein>
    <submittedName>
        <fullName evidence="1">Uncharacterized protein</fullName>
    </submittedName>
</protein>
<reference evidence="1 2" key="2">
    <citation type="journal article" date="2022" name="Mol. Ecol. Resour.">
        <title>The genomes of chicory, endive, great burdock and yacon provide insights into Asteraceae paleo-polyploidization history and plant inulin production.</title>
        <authorList>
            <person name="Fan W."/>
            <person name="Wang S."/>
            <person name="Wang H."/>
            <person name="Wang A."/>
            <person name="Jiang F."/>
            <person name="Liu H."/>
            <person name="Zhao H."/>
            <person name="Xu D."/>
            <person name="Zhang Y."/>
        </authorList>
    </citation>
    <scope>NUCLEOTIDE SEQUENCE [LARGE SCALE GENOMIC DNA]</scope>
    <source>
        <strain evidence="2">cv. Yunnan</strain>
        <tissue evidence="1">Leaves</tissue>
    </source>
</reference>
<dbReference type="EMBL" id="CM042021">
    <property type="protein sequence ID" value="KAI3819492.1"/>
    <property type="molecule type" value="Genomic_DNA"/>
</dbReference>
<dbReference type="Proteomes" id="UP001056120">
    <property type="component" value="Linkage Group LG04"/>
</dbReference>
<reference evidence="2" key="1">
    <citation type="journal article" date="2022" name="Mol. Ecol. Resour.">
        <title>The genomes of chicory, endive, great burdock and yacon provide insights into Asteraceae palaeo-polyploidization history and plant inulin production.</title>
        <authorList>
            <person name="Fan W."/>
            <person name="Wang S."/>
            <person name="Wang H."/>
            <person name="Wang A."/>
            <person name="Jiang F."/>
            <person name="Liu H."/>
            <person name="Zhao H."/>
            <person name="Xu D."/>
            <person name="Zhang Y."/>
        </authorList>
    </citation>
    <scope>NUCLEOTIDE SEQUENCE [LARGE SCALE GENOMIC DNA]</scope>
    <source>
        <strain evidence="2">cv. Yunnan</strain>
    </source>
</reference>
<keyword evidence="2" id="KW-1185">Reference proteome</keyword>
<gene>
    <name evidence="1" type="ORF">L1987_13331</name>
</gene>
<proteinExistence type="predicted"/>
<evidence type="ECO:0000313" key="1">
    <source>
        <dbReference type="EMBL" id="KAI3819492.1"/>
    </source>
</evidence>
<name>A0ACB9JJQ2_9ASTR</name>
<sequence>MEDHADNLRILLELLRNKKLFAKFSKCEFWLSKVQFLGHVINEKGIQVDPAKIEAISNWEVPKTPTKVRSFLGLASAIIFALKLWRHYLYRVKFTVFTDHKSLKYFFSQKELNIRQRRWMEVLSDYDYEICYHEGKANVVANALSRKEHEKPKRVRALRLDLQVSLTSQIKEAQESSLKEANLEKEGMIGRTELVKGNEDILRMNKRIWVPIYGNLRGEILEEAHKSKYTIHPGGDKMYKNLKPEYWWIGMKKHIAEYEMIAMDFIIKLPRTSQGNATIWVIIDRLTKSAHFLSMKETFSMDMLAQLIQAAPFEALYDRRCRTPVCWAEIEENQLSGLEIVQETTDKILQIRERLKTAHDSQKSYADKKRKPLEFNVGDNILLKVSPWKGVVQFRKKGKLSPRLVGPFNILERIGPVAYRLELPKEMNGVHSMSPICDRQEKKLIRKKLVLVKVKWNSRRGPEYTWELESEMKKKYPRLFK</sequence>
<organism evidence="1 2">
    <name type="scientific">Smallanthus sonchifolius</name>
    <dbReference type="NCBI Taxonomy" id="185202"/>
    <lineage>
        <taxon>Eukaryota</taxon>
        <taxon>Viridiplantae</taxon>
        <taxon>Streptophyta</taxon>
        <taxon>Embryophyta</taxon>
        <taxon>Tracheophyta</taxon>
        <taxon>Spermatophyta</taxon>
        <taxon>Magnoliopsida</taxon>
        <taxon>eudicotyledons</taxon>
        <taxon>Gunneridae</taxon>
        <taxon>Pentapetalae</taxon>
        <taxon>asterids</taxon>
        <taxon>campanulids</taxon>
        <taxon>Asterales</taxon>
        <taxon>Asteraceae</taxon>
        <taxon>Asteroideae</taxon>
        <taxon>Heliantheae alliance</taxon>
        <taxon>Millerieae</taxon>
        <taxon>Smallanthus</taxon>
    </lineage>
</organism>
<evidence type="ECO:0000313" key="2">
    <source>
        <dbReference type="Proteomes" id="UP001056120"/>
    </source>
</evidence>
<comment type="caution">
    <text evidence="1">The sequence shown here is derived from an EMBL/GenBank/DDBJ whole genome shotgun (WGS) entry which is preliminary data.</text>
</comment>